<proteinExistence type="predicted"/>
<dbReference type="InterPro" id="IPR036938">
    <property type="entry name" value="PAP2/HPO_sf"/>
</dbReference>
<dbReference type="PANTHER" id="PTHR14969">
    <property type="entry name" value="SPHINGOSINE-1-PHOSPHATE PHOSPHOHYDROLASE"/>
    <property type="match status" value="1"/>
</dbReference>
<feature type="transmembrane region" description="Helical" evidence="1">
    <location>
        <begin position="94"/>
        <end position="114"/>
    </location>
</feature>
<dbReference type="CDD" id="cd03392">
    <property type="entry name" value="PAP2_like_2"/>
    <property type="match status" value="1"/>
</dbReference>
<dbReference type="EMBL" id="PNGG01000003">
    <property type="protein sequence ID" value="PMC19115.1"/>
    <property type="molecule type" value="Genomic_DNA"/>
</dbReference>
<dbReference type="Gene3D" id="1.20.144.10">
    <property type="entry name" value="Phosphatidic acid phosphatase type 2/haloperoxidase"/>
    <property type="match status" value="1"/>
</dbReference>
<feature type="transmembrane region" description="Helical" evidence="1">
    <location>
        <begin position="64"/>
        <end position="82"/>
    </location>
</feature>
<dbReference type="STRING" id="170573.GCA_001076995_00670"/>
<accession>A0A2N6QHR8</accession>
<feature type="domain" description="Phosphatidic acid phosphatase type 2/haloperoxidase" evidence="2">
    <location>
        <begin position="93"/>
        <end position="209"/>
    </location>
</feature>
<keyword evidence="1" id="KW-1133">Transmembrane helix</keyword>
<dbReference type="Pfam" id="PF01569">
    <property type="entry name" value="PAP2"/>
    <property type="match status" value="1"/>
</dbReference>
<dbReference type="InterPro" id="IPR000326">
    <property type="entry name" value="PAP2/HPO"/>
</dbReference>
<dbReference type="AlphaFoldDB" id="A0A2N6QHR8"/>
<dbReference type="SUPFAM" id="SSF48317">
    <property type="entry name" value="Acid phosphatase/Vanadium-dependent haloperoxidase"/>
    <property type="match status" value="1"/>
</dbReference>
<sequence length="232" mass="25934">MFGKLKSTATSSALVLTGATFLGVSAGLGAGVKALHQLDKKVRDKWYQRYGRPKMNFKDGKLNSYYTIFAKYFDIPSILGIMGAISSFMFYKKYYVVSLWVLGVVGSAGVVGFIQKNTIQRSRPFQHLVQDTGYSFPSGHAVASSVFFSLITLVLVPVIKSPIAQAVTLPAVLGTWLSIIMSRFYFHAHFLTDVISGVAFGSFWVLLCTKVYKWLLHQDFPFMRIGKTFYMK</sequence>
<protein>
    <submittedName>
        <fullName evidence="3">PAP2 family protein</fullName>
    </submittedName>
</protein>
<reference evidence="3 4" key="1">
    <citation type="submission" date="2017-09" db="EMBL/GenBank/DDBJ databases">
        <title>Bacterial strain isolated from the female urinary microbiota.</title>
        <authorList>
            <person name="Thomas-White K."/>
            <person name="Kumar N."/>
            <person name="Forster S."/>
            <person name="Putonti C."/>
            <person name="Lawley T."/>
            <person name="Wolfe A.J."/>
        </authorList>
    </citation>
    <scope>NUCLEOTIDE SEQUENCE [LARGE SCALE GENOMIC DNA]</scope>
    <source>
        <strain evidence="3 4">UMB0834</strain>
    </source>
</reference>
<comment type="caution">
    <text evidence="3">The sequence shown here is derived from an EMBL/GenBank/DDBJ whole genome shotgun (WGS) entry which is preliminary data.</text>
</comment>
<name>A0A2N6QHR8_9STAP</name>
<keyword evidence="1" id="KW-0472">Membrane</keyword>
<feature type="transmembrane region" description="Helical" evidence="1">
    <location>
        <begin position="134"/>
        <end position="159"/>
    </location>
</feature>
<organism evidence="3 4">
    <name type="scientific">Staphylococcus pettenkoferi</name>
    <dbReference type="NCBI Taxonomy" id="170573"/>
    <lineage>
        <taxon>Bacteria</taxon>
        <taxon>Bacillati</taxon>
        <taxon>Bacillota</taxon>
        <taxon>Bacilli</taxon>
        <taxon>Bacillales</taxon>
        <taxon>Staphylococcaceae</taxon>
        <taxon>Staphylococcus</taxon>
    </lineage>
</organism>
<gene>
    <name evidence="3" type="ORF">CJ235_07570</name>
</gene>
<feature type="transmembrane region" description="Helical" evidence="1">
    <location>
        <begin position="166"/>
        <end position="188"/>
    </location>
</feature>
<dbReference type="SMART" id="SM00014">
    <property type="entry name" value="acidPPc"/>
    <property type="match status" value="1"/>
</dbReference>
<dbReference type="PANTHER" id="PTHR14969:SF13">
    <property type="entry name" value="AT30094P"/>
    <property type="match status" value="1"/>
</dbReference>
<evidence type="ECO:0000313" key="4">
    <source>
        <dbReference type="Proteomes" id="UP000235748"/>
    </source>
</evidence>
<evidence type="ECO:0000313" key="3">
    <source>
        <dbReference type="EMBL" id="PMC19115.1"/>
    </source>
</evidence>
<dbReference type="Proteomes" id="UP000235748">
    <property type="component" value="Unassembled WGS sequence"/>
</dbReference>
<evidence type="ECO:0000256" key="1">
    <source>
        <dbReference type="SAM" id="Phobius"/>
    </source>
</evidence>
<dbReference type="RefSeq" id="WP_070504223.1">
    <property type="nucleotide sequence ID" value="NZ_JALCYA010000004.1"/>
</dbReference>
<keyword evidence="1" id="KW-0812">Transmembrane</keyword>
<evidence type="ECO:0000259" key="2">
    <source>
        <dbReference type="SMART" id="SM00014"/>
    </source>
</evidence>
<feature type="transmembrane region" description="Helical" evidence="1">
    <location>
        <begin position="194"/>
        <end position="215"/>
    </location>
</feature>